<comment type="caution">
    <text evidence="2">The sequence shown here is derived from an EMBL/GenBank/DDBJ whole genome shotgun (WGS) entry which is preliminary data.</text>
</comment>
<dbReference type="EMBL" id="BOOI01000035">
    <property type="protein sequence ID" value="GIH85515.1"/>
    <property type="molecule type" value="Genomic_DNA"/>
</dbReference>
<protein>
    <recommendedName>
        <fullName evidence="1">DUF1707 domain-containing protein</fullName>
    </recommendedName>
</protein>
<dbReference type="Pfam" id="PF08044">
    <property type="entry name" value="DUF1707"/>
    <property type="match status" value="1"/>
</dbReference>
<evidence type="ECO:0000313" key="2">
    <source>
        <dbReference type="EMBL" id="GIH85515.1"/>
    </source>
</evidence>
<sequence length="196" mass="21540">MPERRDLRVSHEERDEVVEQLRVAAGDGRLTMDELGERLEVALAARTYGELEALLRDLPPALAAPAAAPKELIQLKTGSGQIRRDGVWTVPRRMEVEISSGSAVIDFTQAVITQRDLDLSVSVGSGQVLLIVPPGVAVDVDSVTVRSGSVRQRVQLEPGTPIKLRITVSGSVKSGNILARRPRRGFWDWLRRRPLP</sequence>
<accession>A0A8J3S289</accession>
<proteinExistence type="predicted"/>
<evidence type="ECO:0000259" key="1">
    <source>
        <dbReference type="Pfam" id="PF08044"/>
    </source>
</evidence>
<dbReference type="PANTHER" id="PTHR40763:SF5">
    <property type="entry name" value="MEMBRANE PROTEIN"/>
    <property type="match status" value="1"/>
</dbReference>
<dbReference type="Proteomes" id="UP000655044">
    <property type="component" value="Unassembled WGS sequence"/>
</dbReference>
<dbReference type="PANTHER" id="PTHR40763">
    <property type="entry name" value="MEMBRANE PROTEIN-RELATED"/>
    <property type="match status" value="1"/>
</dbReference>
<dbReference type="InterPro" id="IPR012551">
    <property type="entry name" value="DUF1707_SHOCT-like"/>
</dbReference>
<dbReference type="AlphaFoldDB" id="A0A8J3S289"/>
<keyword evidence="3" id="KW-1185">Reference proteome</keyword>
<reference evidence="2" key="1">
    <citation type="submission" date="2021-01" db="EMBL/GenBank/DDBJ databases">
        <title>Whole genome shotgun sequence of Planobispora rosea NBRC 15558.</title>
        <authorList>
            <person name="Komaki H."/>
            <person name="Tamura T."/>
        </authorList>
    </citation>
    <scope>NUCLEOTIDE SEQUENCE</scope>
    <source>
        <strain evidence="2">NBRC 15558</strain>
    </source>
</reference>
<feature type="domain" description="DUF1707" evidence="1">
    <location>
        <begin position="7"/>
        <end position="59"/>
    </location>
</feature>
<gene>
    <name evidence="2" type="ORF">Pro02_39230</name>
</gene>
<name>A0A8J3S289_PLARO</name>
<evidence type="ECO:0000313" key="3">
    <source>
        <dbReference type="Proteomes" id="UP000655044"/>
    </source>
</evidence>
<organism evidence="2 3">
    <name type="scientific">Planobispora rosea</name>
    <dbReference type="NCBI Taxonomy" id="35762"/>
    <lineage>
        <taxon>Bacteria</taxon>
        <taxon>Bacillati</taxon>
        <taxon>Actinomycetota</taxon>
        <taxon>Actinomycetes</taxon>
        <taxon>Streptosporangiales</taxon>
        <taxon>Streptosporangiaceae</taxon>
        <taxon>Planobispora</taxon>
    </lineage>
</organism>